<feature type="domain" description="KNTC1 first ARM-repeats" evidence="1">
    <location>
        <begin position="2"/>
        <end position="54"/>
    </location>
</feature>
<dbReference type="GO" id="GO:0007094">
    <property type="term" value="P:mitotic spindle assembly checkpoint signaling"/>
    <property type="evidence" value="ECO:0007669"/>
    <property type="project" value="TreeGrafter"/>
</dbReference>
<proteinExistence type="predicted"/>
<dbReference type="InterPro" id="IPR055403">
    <property type="entry name" value="ARM_KNTC1_1st"/>
</dbReference>
<organism evidence="2 3">
    <name type="scientific">Elysia marginata</name>
    <dbReference type="NCBI Taxonomy" id="1093978"/>
    <lineage>
        <taxon>Eukaryota</taxon>
        <taxon>Metazoa</taxon>
        <taxon>Spiralia</taxon>
        <taxon>Lophotrochozoa</taxon>
        <taxon>Mollusca</taxon>
        <taxon>Gastropoda</taxon>
        <taxon>Heterobranchia</taxon>
        <taxon>Euthyneura</taxon>
        <taxon>Panpulmonata</taxon>
        <taxon>Sacoglossa</taxon>
        <taxon>Placobranchoidea</taxon>
        <taxon>Plakobranchidae</taxon>
        <taxon>Elysia</taxon>
    </lineage>
</organism>
<reference evidence="2 3" key="1">
    <citation type="journal article" date="2021" name="Elife">
        <title>Chloroplast acquisition without the gene transfer in kleptoplastic sea slugs, Plakobranchus ocellatus.</title>
        <authorList>
            <person name="Maeda T."/>
            <person name="Takahashi S."/>
            <person name="Yoshida T."/>
            <person name="Shimamura S."/>
            <person name="Takaki Y."/>
            <person name="Nagai Y."/>
            <person name="Toyoda A."/>
            <person name="Suzuki Y."/>
            <person name="Arimoto A."/>
            <person name="Ishii H."/>
            <person name="Satoh N."/>
            <person name="Nishiyama T."/>
            <person name="Hasebe M."/>
            <person name="Maruyama T."/>
            <person name="Minagawa J."/>
            <person name="Obokata J."/>
            <person name="Shigenobu S."/>
        </authorList>
    </citation>
    <scope>NUCLEOTIDE SEQUENCE [LARGE SCALE GENOMIC DNA]</scope>
</reference>
<dbReference type="GO" id="GO:1990423">
    <property type="term" value="C:RZZ complex"/>
    <property type="evidence" value="ECO:0007669"/>
    <property type="project" value="TreeGrafter"/>
</dbReference>
<dbReference type="AlphaFoldDB" id="A0AAV4IXW6"/>
<dbReference type="GO" id="GO:0005737">
    <property type="term" value="C:cytoplasm"/>
    <property type="evidence" value="ECO:0007669"/>
    <property type="project" value="TreeGrafter"/>
</dbReference>
<dbReference type="GO" id="GO:0000070">
    <property type="term" value="P:mitotic sister chromatid segregation"/>
    <property type="evidence" value="ECO:0007669"/>
    <property type="project" value="TreeGrafter"/>
</dbReference>
<dbReference type="EMBL" id="BMAT01013526">
    <property type="protein sequence ID" value="GFS14559.1"/>
    <property type="molecule type" value="Genomic_DNA"/>
</dbReference>
<sequence>MSLPDDTPAKKVTEWLCADVVPVACSIDPQAVARITDWLVSQVEEMEASGKPGWMPTAITLVNALLQSLKTSCQCSVDDLRELGEEVVQAKMSNNASLEPIHSLVRALRELEELNTKFKFHIPLYRLQKESKESLVFSMLSRVPSADLLPAALRSTVLPYIHSQRLAADEIFANYVEEKVRATLNLVKNVIFPLPEFVEELVEDVLTKIEHPLCDSLREQWTHKEASNIIWKSGFNPDDLKTPQHVLDCAKFIAYDQTISHAQKVLAAFSASQYKDKILIFACQLKVEHAQLDDLAEFLRNMPKQTAIKCCQFVMTTAKHLSVEGYPAALAEVKLDLESRSRSRTKALIAFMLQ</sequence>
<name>A0AAV4IXW6_9GAST</name>
<evidence type="ECO:0000259" key="1">
    <source>
        <dbReference type="Pfam" id="PF24520"/>
    </source>
</evidence>
<dbReference type="GO" id="GO:1903394">
    <property type="term" value="P:protein localization to kinetochore involved in kinetochore assembly"/>
    <property type="evidence" value="ECO:0007669"/>
    <property type="project" value="TreeGrafter"/>
</dbReference>
<dbReference type="GO" id="GO:0031267">
    <property type="term" value="F:small GTPase binding"/>
    <property type="evidence" value="ECO:0007669"/>
    <property type="project" value="TreeGrafter"/>
</dbReference>
<evidence type="ECO:0000313" key="3">
    <source>
        <dbReference type="Proteomes" id="UP000762676"/>
    </source>
</evidence>
<protein>
    <submittedName>
        <fullName evidence="2">Kinetochore-associated protein 1-like</fullName>
    </submittedName>
</protein>
<gene>
    <name evidence="2" type="ORF">ElyMa_006749200</name>
</gene>
<dbReference type="InterPro" id="IPR052802">
    <property type="entry name" value="KNTC1"/>
</dbReference>
<dbReference type="PANTHER" id="PTHR15688:SF1">
    <property type="entry name" value="KINETOCHORE-ASSOCIATED PROTEIN 1"/>
    <property type="match status" value="1"/>
</dbReference>
<keyword evidence="3" id="KW-1185">Reference proteome</keyword>
<dbReference type="PANTHER" id="PTHR15688">
    <property type="entry name" value="KINETOCHORE-ASSOCIATED PROTEIN 1"/>
    <property type="match status" value="1"/>
</dbReference>
<dbReference type="Pfam" id="PF24520">
    <property type="entry name" value="ARM_KNTC1_1st"/>
    <property type="match status" value="1"/>
</dbReference>
<accession>A0AAV4IXW6</accession>
<evidence type="ECO:0000313" key="2">
    <source>
        <dbReference type="EMBL" id="GFS14559.1"/>
    </source>
</evidence>
<dbReference type="GO" id="GO:0005828">
    <property type="term" value="C:kinetochore microtubule"/>
    <property type="evidence" value="ECO:0007669"/>
    <property type="project" value="TreeGrafter"/>
</dbReference>
<comment type="caution">
    <text evidence="2">The sequence shown here is derived from an EMBL/GenBank/DDBJ whole genome shotgun (WGS) entry which is preliminary data.</text>
</comment>
<dbReference type="Proteomes" id="UP000762676">
    <property type="component" value="Unassembled WGS sequence"/>
</dbReference>